<gene>
    <name evidence="2" type="ORF">SAMN05421846_10365</name>
</gene>
<keyword evidence="1" id="KW-1133">Transmembrane helix</keyword>
<feature type="transmembrane region" description="Helical" evidence="1">
    <location>
        <begin position="69"/>
        <end position="92"/>
    </location>
</feature>
<feature type="transmembrane region" description="Helical" evidence="1">
    <location>
        <begin position="12"/>
        <end position="32"/>
    </location>
</feature>
<name>A0A1G8GQG6_9FLAO</name>
<dbReference type="Proteomes" id="UP000198869">
    <property type="component" value="Unassembled WGS sequence"/>
</dbReference>
<dbReference type="STRING" id="311334.SAMN05421846_10365"/>
<keyword evidence="3" id="KW-1185">Reference proteome</keyword>
<dbReference type="RefSeq" id="WP_089856064.1">
    <property type="nucleotide sequence ID" value="NZ_FNDW01000003.1"/>
</dbReference>
<protein>
    <submittedName>
        <fullName evidence="2">Putative phage abortive infection protein</fullName>
    </submittedName>
</protein>
<proteinExistence type="predicted"/>
<dbReference type="Pfam" id="PF16872">
    <property type="entry name" value="putAbiC"/>
    <property type="match status" value="1"/>
</dbReference>
<dbReference type="OrthoDB" id="6678638at2"/>
<dbReference type="EMBL" id="FNDW01000003">
    <property type="protein sequence ID" value="SDH96609.1"/>
    <property type="molecule type" value="Genomic_DNA"/>
</dbReference>
<dbReference type="AlphaFoldDB" id="A0A1G8GQG6"/>
<evidence type="ECO:0000313" key="3">
    <source>
        <dbReference type="Proteomes" id="UP000198869"/>
    </source>
</evidence>
<evidence type="ECO:0000256" key="1">
    <source>
        <dbReference type="SAM" id="Phobius"/>
    </source>
</evidence>
<sequence>MKFIKDEHYKITLWILEILATLGFIYLIVYFVNAYSNYEILENVPYDFKKGGDNNYLSPNEKGDALGGVLNPIIGIVAILVTYLAFYIQYIANRQVQNQFKIQQFESQFYEMLRIHKDNVNEMYLTSKDGENFNGRYVLESIYYELIFCFNTCRSIVEANYKRQNHNESNLKTDKSILNFVYSIWFHGAQYINNEKFDFLQVECFKKLKNLQNEKNLHEDIKHQILKGNQSRVAHYYRHLFQTVKFVANQDEDFISYENKRKYLRILRAQLSNYEQALLFFNWFSDFGYKWEEANNLGNKFFTDYRIIHNLYPALILKMFDLDAFKSDRKEKNRGNDSIFEYQDWGY</sequence>
<evidence type="ECO:0000313" key="2">
    <source>
        <dbReference type="EMBL" id="SDH96609.1"/>
    </source>
</evidence>
<keyword evidence="1" id="KW-0812">Transmembrane</keyword>
<dbReference type="InterPro" id="IPR031709">
    <property type="entry name" value="PutAbiC"/>
</dbReference>
<keyword evidence="1" id="KW-0472">Membrane</keyword>
<accession>A0A1G8GQG6</accession>
<reference evidence="3" key="1">
    <citation type="submission" date="2016-10" db="EMBL/GenBank/DDBJ databases">
        <authorList>
            <person name="Varghese N."/>
            <person name="Submissions S."/>
        </authorList>
    </citation>
    <scope>NUCLEOTIDE SEQUENCE [LARGE SCALE GENOMIC DNA]</scope>
    <source>
        <strain evidence="3">DSM 17071</strain>
    </source>
</reference>
<organism evidence="2 3">
    <name type="scientific">Chryseobacterium taeanense</name>
    <dbReference type="NCBI Taxonomy" id="311334"/>
    <lineage>
        <taxon>Bacteria</taxon>
        <taxon>Pseudomonadati</taxon>
        <taxon>Bacteroidota</taxon>
        <taxon>Flavobacteriia</taxon>
        <taxon>Flavobacteriales</taxon>
        <taxon>Weeksellaceae</taxon>
        <taxon>Chryseobacterium group</taxon>
        <taxon>Chryseobacterium</taxon>
    </lineage>
</organism>